<dbReference type="WBParaSite" id="PDA_v2.g24738.t1">
    <property type="protein sequence ID" value="PDA_v2.g24738.t1"/>
    <property type="gene ID" value="PDA_v2.g24738"/>
</dbReference>
<protein>
    <submittedName>
        <fullName evidence="2">Uncharacterized protein</fullName>
    </submittedName>
</protein>
<dbReference type="Proteomes" id="UP000887578">
    <property type="component" value="Unplaced"/>
</dbReference>
<dbReference type="AlphaFoldDB" id="A0A914Q0Q3"/>
<sequence>MSKYGHAGHGFSVTPVMREDFGDHKKIDLFFRNEDIQEIGYFRFKMTFQPNQKIENKWNILNGPNANEYLLPDWVRLPPGETYKESGLVVNGPLPVTLGLEHRYC</sequence>
<keyword evidence="1" id="KW-1185">Reference proteome</keyword>
<evidence type="ECO:0000313" key="1">
    <source>
        <dbReference type="Proteomes" id="UP000887578"/>
    </source>
</evidence>
<reference evidence="2" key="1">
    <citation type="submission" date="2022-11" db="UniProtKB">
        <authorList>
            <consortium name="WormBaseParasite"/>
        </authorList>
    </citation>
    <scope>IDENTIFICATION</scope>
</reference>
<organism evidence="1 2">
    <name type="scientific">Panagrolaimus davidi</name>
    <dbReference type="NCBI Taxonomy" id="227884"/>
    <lineage>
        <taxon>Eukaryota</taxon>
        <taxon>Metazoa</taxon>
        <taxon>Ecdysozoa</taxon>
        <taxon>Nematoda</taxon>
        <taxon>Chromadorea</taxon>
        <taxon>Rhabditida</taxon>
        <taxon>Tylenchina</taxon>
        <taxon>Panagrolaimomorpha</taxon>
        <taxon>Panagrolaimoidea</taxon>
        <taxon>Panagrolaimidae</taxon>
        <taxon>Panagrolaimus</taxon>
    </lineage>
</organism>
<evidence type="ECO:0000313" key="2">
    <source>
        <dbReference type="WBParaSite" id="PDA_v2.g24738.t1"/>
    </source>
</evidence>
<dbReference type="GO" id="GO:0030246">
    <property type="term" value="F:carbohydrate binding"/>
    <property type="evidence" value="ECO:0007669"/>
    <property type="project" value="InterPro"/>
</dbReference>
<dbReference type="InterPro" id="IPR008965">
    <property type="entry name" value="CBM2/CBM3_carb-bd_dom_sf"/>
</dbReference>
<name>A0A914Q0Q3_9BILA</name>
<accession>A0A914Q0Q3</accession>
<dbReference type="SUPFAM" id="SSF49384">
    <property type="entry name" value="Carbohydrate-binding domain"/>
    <property type="match status" value="1"/>
</dbReference>
<proteinExistence type="predicted"/>